<proteinExistence type="predicted"/>
<dbReference type="HOGENOM" id="CLU_037887_0_0_1"/>
<organism evidence="2 3">
    <name type="scientific">Eutypa lata (strain UCR-EL1)</name>
    <name type="common">Grapevine dieback disease fungus</name>
    <name type="synonym">Eutypa armeniacae</name>
    <dbReference type="NCBI Taxonomy" id="1287681"/>
    <lineage>
        <taxon>Eukaryota</taxon>
        <taxon>Fungi</taxon>
        <taxon>Dikarya</taxon>
        <taxon>Ascomycota</taxon>
        <taxon>Pezizomycotina</taxon>
        <taxon>Sordariomycetes</taxon>
        <taxon>Xylariomycetidae</taxon>
        <taxon>Xylariales</taxon>
        <taxon>Diatrypaceae</taxon>
        <taxon>Eutypa</taxon>
    </lineage>
</organism>
<dbReference type="STRING" id="1287681.M7T8G3"/>
<sequence length="389" mass="40402">MKFTSFLGLCSLAAGTAVPRGWPQKSSSAIYFLENDPAGANIVSAKVASDGSISDPMRTPTGGKGSIALNAMGPATMDTLFSQDSVVVSYPYLLTVNPGSNDVSLFSISEDPLKPHLISSPVSSGGEFPNTVAYSPTLKLACVANTGAKAGVQCYSVSPSGLKPSGEFKPITAGLNQTSPPLGPPNTVSDIVFNPSSTALFVTVKGDGMGAGYIYAYPIQHHGGKASVSAEARVSRPAELALEFSLTFLSDRRAFVTDPSLGGAFLDISCDHAVKVSKVANITGQAASCWSQYSKERDSVYVFDGGVADITVYGAESMELKPKISSAAAAMGKFDSVVAGDFLYTLDAADSITVYSLAGDEPATVQTLDLTAFGKRQLFQGLAYYGASH</sequence>
<dbReference type="OrthoDB" id="10006285at2759"/>
<dbReference type="KEGG" id="ela:UCREL1_6909"/>
<keyword evidence="1" id="KW-0732">Signal</keyword>
<protein>
    <submittedName>
        <fullName evidence="2">Putative 3-carboxymuconate cyclase protein</fullName>
    </submittedName>
</protein>
<feature type="chain" id="PRO_5004085629" evidence="1">
    <location>
        <begin position="18"/>
        <end position="389"/>
    </location>
</feature>
<dbReference type="Gene3D" id="2.130.10.10">
    <property type="entry name" value="YVTN repeat-like/Quinoprotein amine dehydrogenase"/>
    <property type="match status" value="1"/>
</dbReference>
<dbReference type="EMBL" id="KB706704">
    <property type="protein sequence ID" value="EMR66101.1"/>
    <property type="molecule type" value="Genomic_DNA"/>
</dbReference>
<evidence type="ECO:0000313" key="3">
    <source>
        <dbReference type="Proteomes" id="UP000012174"/>
    </source>
</evidence>
<dbReference type="AlphaFoldDB" id="M7T8G3"/>
<evidence type="ECO:0000256" key="1">
    <source>
        <dbReference type="SAM" id="SignalP"/>
    </source>
</evidence>
<dbReference type="eggNOG" id="ENOG502S2T1">
    <property type="taxonomic scope" value="Eukaryota"/>
</dbReference>
<name>M7T8G3_EUTLA</name>
<keyword evidence="3" id="KW-1185">Reference proteome</keyword>
<feature type="signal peptide" evidence="1">
    <location>
        <begin position="1"/>
        <end position="17"/>
    </location>
</feature>
<dbReference type="OMA" id="MATCWTA"/>
<accession>M7T8G3</accession>
<gene>
    <name evidence="2" type="ORF">UCREL1_6909</name>
</gene>
<evidence type="ECO:0000313" key="2">
    <source>
        <dbReference type="EMBL" id="EMR66101.1"/>
    </source>
</evidence>
<dbReference type="SUPFAM" id="SSF75011">
    <property type="entry name" value="3-carboxy-cis,cis-mucoante lactonizing enzyme"/>
    <property type="match status" value="1"/>
</dbReference>
<dbReference type="InterPro" id="IPR015943">
    <property type="entry name" value="WD40/YVTN_repeat-like_dom_sf"/>
</dbReference>
<reference evidence="3" key="1">
    <citation type="journal article" date="2013" name="Genome Announc.">
        <title>Draft genome sequence of the grapevine dieback fungus Eutypa lata UCR-EL1.</title>
        <authorList>
            <person name="Blanco-Ulate B."/>
            <person name="Rolshausen P.E."/>
            <person name="Cantu D."/>
        </authorList>
    </citation>
    <scope>NUCLEOTIDE SEQUENCE [LARGE SCALE GENOMIC DNA]</scope>
    <source>
        <strain evidence="3">UCR-EL1</strain>
    </source>
</reference>
<dbReference type="Proteomes" id="UP000012174">
    <property type="component" value="Unassembled WGS sequence"/>
</dbReference>